<reference evidence="1 2" key="1">
    <citation type="submission" date="2020-05" db="EMBL/GenBank/DDBJ databases">
        <title>Nakamurella sp. DB0629 isolated from air conditioner.</title>
        <authorList>
            <person name="Kim D.H."/>
            <person name="Kim D.-U."/>
        </authorList>
    </citation>
    <scope>NUCLEOTIDE SEQUENCE [LARGE SCALE GENOMIC DNA]</scope>
    <source>
        <strain evidence="1 2">DB0629</strain>
    </source>
</reference>
<evidence type="ECO:0000313" key="1">
    <source>
        <dbReference type="EMBL" id="NNG35128.1"/>
    </source>
</evidence>
<gene>
    <name evidence="1" type="ORF">HKD39_05270</name>
</gene>
<accession>A0A849A7P8</accession>
<keyword evidence="2" id="KW-1185">Reference proteome</keyword>
<dbReference type="Proteomes" id="UP000562984">
    <property type="component" value="Unassembled WGS sequence"/>
</dbReference>
<dbReference type="RefSeq" id="WP_171198746.1">
    <property type="nucleotide sequence ID" value="NZ_JABEND010000002.1"/>
</dbReference>
<evidence type="ECO:0000313" key="2">
    <source>
        <dbReference type="Proteomes" id="UP000562984"/>
    </source>
</evidence>
<sequence length="138" mass="14167">MEVKVTTPSIVRGAGVTAAMLVPGHNRFSRLVRTGAVAAGYLGSFAVEPDKKPSHYTLMTFKDPKAAEPDAPTDEITKYGNLAVGTASWIGIGAVLGHLAQLIPLPKVLKATALGGAVAVGDSYLGDKVRAGKAAANQ</sequence>
<comment type="caution">
    <text evidence="1">The sequence shown here is derived from an EMBL/GenBank/DDBJ whole genome shotgun (WGS) entry which is preliminary data.</text>
</comment>
<dbReference type="EMBL" id="JABEND010000002">
    <property type="protein sequence ID" value="NNG35128.1"/>
    <property type="molecule type" value="Genomic_DNA"/>
</dbReference>
<dbReference type="AlphaFoldDB" id="A0A849A7P8"/>
<name>A0A849A7P8_9ACTN</name>
<protein>
    <submittedName>
        <fullName evidence="1">Uncharacterized protein</fullName>
    </submittedName>
</protein>
<organism evidence="1 2">
    <name type="scientific">Nakamurella aerolata</name>
    <dbReference type="NCBI Taxonomy" id="1656892"/>
    <lineage>
        <taxon>Bacteria</taxon>
        <taxon>Bacillati</taxon>
        <taxon>Actinomycetota</taxon>
        <taxon>Actinomycetes</taxon>
        <taxon>Nakamurellales</taxon>
        <taxon>Nakamurellaceae</taxon>
        <taxon>Nakamurella</taxon>
    </lineage>
</organism>
<proteinExistence type="predicted"/>